<accession>A0ABP9PML0</accession>
<dbReference type="SMART" id="SM00346">
    <property type="entry name" value="HTH_ICLR"/>
    <property type="match status" value="1"/>
</dbReference>
<dbReference type="Pfam" id="PF01614">
    <property type="entry name" value="IclR_C"/>
    <property type="match status" value="1"/>
</dbReference>
<dbReference type="InterPro" id="IPR029016">
    <property type="entry name" value="GAF-like_dom_sf"/>
</dbReference>
<dbReference type="InterPro" id="IPR036390">
    <property type="entry name" value="WH_DNA-bd_sf"/>
</dbReference>
<dbReference type="PANTHER" id="PTHR30136">
    <property type="entry name" value="HELIX-TURN-HELIX TRANSCRIPTIONAL REGULATOR, ICLR FAMILY"/>
    <property type="match status" value="1"/>
</dbReference>
<evidence type="ECO:0000313" key="7">
    <source>
        <dbReference type="Proteomes" id="UP001428817"/>
    </source>
</evidence>
<dbReference type="RefSeq" id="WP_185062684.1">
    <property type="nucleotide sequence ID" value="NZ_BAABJP010000004.1"/>
</dbReference>
<evidence type="ECO:0000259" key="5">
    <source>
        <dbReference type="PROSITE" id="PS51078"/>
    </source>
</evidence>
<feature type="domain" description="IclR-ED" evidence="5">
    <location>
        <begin position="69"/>
        <end position="260"/>
    </location>
</feature>
<dbReference type="Gene3D" id="1.10.10.10">
    <property type="entry name" value="Winged helix-like DNA-binding domain superfamily/Winged helix DNA-binding domain"/>
    <property type="match status" value="1"/>
</dbReference>
<feature type="domain" description="HTH iclR-type" evidence="4">
    <location>
        <begin position="15"/>
        <end position="75"/>
    </location>
</feature>
<keyword evidence="7" id="KW-1185">Reference proteome</keyword>
<protein>
    <recommendedName>
        <fullName evidence="8">IclR family transcriptional regulator</fullName>
    </recommendedName>
</protein>
<proteinExistence type="predicted"/>
<dbReference type="InterPro" id="IPR014757">
    <property type="entry name" value="Tscrpt_reg_IclR_C"/>
</dbReference>
<keyword evidence="1" id="KW-0805">Transcription regulation</keyword>
<dbReference type="Gene3D" id="3.30.450.40">
    <property type="match status" value="1"/>
</dbReference>
<evidence type="ECO:0000256" key="2">
    <source>
        <dbReference type="ARBA" id="ARBA00023125"/>
    </source>
</evidence>
<evidence type="ECO:0000256" key="1">
    <source>
        <dbReference type="ARBA" id="ARBA00023015"/>
    </source>
</evidence>
<keyword evidence="2" id="KW-0238">DNA-binding</keyword>
<dbReference type="SUPFAM" id="SSF46785">
    <property type="entry name" value="Winged helix' DNA-binding domain"/>
    <property type="match status" value="1"/>
</dbReference>
<evidence type="ECO:0000259" key="4">
    <source>
        <dbReference type="PROSITE" id="PS51077"/>
    </source>
</evidence>
<dbReference type="InterPro" id="IPR005471">
    <property type="entry name" value="Tscrpt_reg_IclR_N"/>
</dbReference>
<dbReference type="Pfam" id="PF09339">
    <property type="entry name" value="HTH_IclR"/>
    <property type="match status" value="1"/>
</dbReference>
<dbReference type="Proteomes" id="UP001428817">
    <property type="component" value="Unassembled WGS sequence"/>
</dbReference>
<evidence type="ECO:0008006" key="8">
    <source>
        <dbReference type="Google" id="ProtNLM"/>
    </source>
</evidence>
<dbReference type="EMBL" id="BAABJP010000004">
    <property type="protein sequence ID" value="GAA5148563.1"/>
    <property type="molecule type" value="Genomic_DNA"/>
</dbReference>
<dbReference type="PANTHER" id="PTHR30136:SF39">
    <property type="entry name" value="TRANSCRIPTIONAL REGULATORY PROTEIN"/>
    <property type="match status" value="1"/>
</dbReference>
<name>A0ABP9PML0_9PSEU</name>
<gene>
    <name evidence="6" type="ORF">GCM10023321_11020</name>
</gene>
<reference evidence="7" key="1">
    <citation type="journal article" date="2019" name="Int. J. Syst. Evol. Microbiol.">
        <title>The Global Catalogue of Microorganisms (GCM) 10K type strain sequencing project: providing services to taxonomists for standard genome sequencing and annotation.</title>
        <authorList>
            <consortium name="The Broad Institute Genomics Platform"/>
            <consortium name="The Broad Institute Genome Sequencing Center for Infectious Disease"/>
            <person name="Wu L."/>
            <person name="Ma J."/>
        </authorList>
    </citation>
    <scope>NUCLEOTIDE SEQUENCE [LARGE SCALE GENOMIC DNA]</scope>
    <source>
        <strain evidence="7">JCM 18303</strain>
    </source>
</reference>
<evidence type="ECO:0000313" key="6">
    <source>
        <dbReference type="EMBL" id="GAA5148563.1"/>
    </source>
</evidence>
<dbReference type="PROSITE" id="PS51078">
    <property type="entry name" value="ICLR_ED"/>
    <property type="match status" value="1"/>
</dbReference>
<organism evidence="6 7">
    <name type="scientific">Pseudonocardia eucalypti</name>
    <dbReference type="NCBI Taxonomy" id="648755"/>
    <lineage>
        <taxon>Bacteria</taxon>
        <taxon>Bacillati</taxon>
        <taxon>Actinomycetota</taxon>
        <taxon>Actinomycetes</taxon>
        <taxon>Pseudonocardiales</taxon>
        <taxon>Pseudonocardiaceae</taxon>
        <taxon>Pseudonocardia</taxon>
    </lineage>
</organism>
<dbReference type="InterPro" id="IPR050707">
    <property type="entry name" value="HTH_MetabolicPath_Reg"/>
</dbReference>
<evidence type="ECO:0000256" key="3">
    <source>
        <dbReference type="ARBA" id="ARBA00023163"/>
    </source>
</evidence>
<comment type="caution">
    <text evidence="6">The sequence shown here is derived from an EMBL/GenBank/DDBJ whole genome shotgun (WGS) entry which is preliminary data.</text>
</comment>
<sequence length="270" mass="28328">MNPTVPETGNDGVPVRAVSRAVALLVALTDGPRTLGHLAAATGLSKTTAFRLLGTLAGSYLVVQDPKGGMYSLGPGCFQFLEALSSPGNGLEIVARPELERLRVETEETAALHVRVGGQRICVTELPSARPIRYIAGIGVAEPVHAGSAGKVLLAWLNPDDLEHLLDRITLVPRTSATITNREVLMGELAEVRERGWALSHGERIDGAVGVSVPVRDAAGGVLASLSVIGPAARLTDQRAEEVLPEVLATAERITQRLVALGDTRQPVAG</sequence>
<dbReference type="SUPFAM" id="SSF55781">
    <property type="entry name" value="GAF domain-like"/>
    <property type="match status" value="1"/>
</dbReference>
<keyword evidence="3" id="KW-0804">Transcription</keyword>
<dbReference type="PROSITE" id="PS51077">
    <property type="entry name" value="HTH_ICLR"/>
    <property type="match status" value="1"/>
</dbReference>
<dbReference type="InterPro" id="IPR036388">
    <property type="entry name" value="WH-like_DNA-bd_sf"/>
</dbReference>